<organism evidence="1">
    <name type="scientific">Klebsiella pneumoniae</name>
    <dbReference type="NCBI Taxonomy" id="573"/>
    <lineage>
        <taxon>Bacteria</taxon>
        <taxon>Pseudomonadati</taxon>
        <taxon>Pseudomonadota</taxon>
        <taxon>Gammaproteobacteria</taxon>
        <taxon>Enterobacterales</taxon>
        <taxon>Enterobacteriaceae</taxon>
        <taxon>Klebsiella/Raoultella group</taxon>
        <taxon>Klebsiella</taxon>
        <taxon>Klebsiella pneumoniae complex</taxon>
    </lineage>
</organism>
<keyword evidence="1" id="KW-0614">Plasmid</keyword>
<sequence>MCLGIQNRRDDLNASIEASAVAIEMEMNNIAVLARVEELHQWNVYGWLTDVL</sequence>
<dbReference type="AlphaFoldDB" id="A0A1J0QYY1"/>
<geneLocation type="plasmid" evidence="1">
    <name>unnamed</name>
</geneLocation>
<accession>A0A1J0QYY1</accession>
<protein>
    <submittedName>
        <fullName evidence="1">Uncharacterized protein</fullName>
    </submittedName>
</protein>
<evidence type="ECO:0000313" key="1">
    <source>
        <dbReference type="EMBL" id="APD70465.1"/>
    </source>
</evidence>
<dbReference type="EMBL" id="KX029331">
    <property type="protein sequence ID" value="APD70465.1"/>
    <property type="molecule type" value="Genomic_DNA"/>
</dbReference>
<proteinExistence type="predicted"/>
<reference evidence="1" key="1">
    <citation type="submission" date="2016-04" db="EMBL/GenBank/DDBJ databases">
        <title>Complete sequences of multidrug resistance plasmids bearing rmtG16S ribosomal RNA methyltransferase genes.</title>
        <authorList>
            <person name="Bueno M.F.C."/>
            <person name="Francisco G.R."/>
            <person name="Doi Y."/>
            <person name="Garcia D.O."/>
        </authorList>
    </citation>
    <scope>NUCLEOTIDE SEQUENCE</scope>
    <source>
        <strain evidence="1">K-109-R</strain>
        <plasmid evidence="1">unnamed</plasmid>
    </source>
</reference>
<name>A0A1J0QYY1_KLEPN</name>